<dbReference type="EMBL" id="LANI01000003">
    <property type="protein sequence ID" value="KKJ77924.1"/>
    <property type="molecule type" value="Genomic_DNA"/>
</dbReference>
<dbReference type="RefSeq" id="WP_046504181.1">
    <property type="nucleotide sequence ID" value="NZ_LANI01000003.1"/>
</dbReference>
<gene>
    <name evidence="2" type="ORF">WH95_05765</name>
</gene>
<accession>A0A0M2RBX1</accession>
<feature type="signal peptide" evidence="1">
    <location>
        <begin position="1"/>
        <end position="24"/>
    </location>
</feature>
<proteinExistence type="predicted"/>
<reference evidence="2 3" key="1">
    <citation type="submission" date="2015-03" db="EMBL/GenBank/DDBJ databases">
        <title>Genome sequence of Kiloniella sp. P1-1, isolated from the gut microflora of Pacific white shrimp, Penaeus vannamei.</title>
        <authorList>
            <person name="Shao Z."/>
            <person name="Wang L."/>
            <person name="Li X."/>
        </authorList>
    </citation>
    <scope>NUCLEOTIDE SEQUENCE [LARGE SCALE GENOMIC DNA]</scope>
    <source>
        <strain evidence="2 3">P1-1</strain>
    </source>
</reference>
<keyword evidence="1" id="KW-0732">Signal</keyword>
<evidence type="ECO:0000313" key="3">
    <source>
        <dbReference type="Proteomes" id="UP000034491"/>
    </source>
</evidence>
<evidence type="ECO:0000313" key="2">
    <source>
        <dbReference type="EMBL" id="KKJ77924.1"/>
    </source>
</evidence>
<keyword evidence="3" id="KW-1185">Reference proteome</keyword>
<protein>
    <submittedName>
        <fullName evidence="2">Uncharacterized protein</fullName>
    </submittedName>
</protein>
<evidence type="ECO:0000256" key="1">
    <source>
        <dbReference type="SAM" id="SignalP"/>
    </source>
</evidence>
<name>A0A0M2RBX1_9PROT</name>
<feature type="chain" id="PRO_5005640620" evidence="1">
    <location>
        <begin position="25"/>
        <end position="219"/>
    </location>
</feature>
<dbReference type="OrthoDB" id="9952534at2"/>
<dbReference type="AlphaFoldDB" id="A0A0M2RBX1"/>
<dbReference type="Proteomes" id="UP000034491">
    <property type="component" value="Unassembled WGS sequence"/>
</dbReference>
<sequence>MKPKLSCLFMLPFVSLFASYSAYASEDNTVAIIQDIELENLSLKSTASEIEAFLASYPSLQCQRVDVPERKSVVKSRPPKPRQQNWNCMYSEQIKSQILNVRMSGGVVTFLRYEKRDQESDFFEEAKAYIGDVNKKLEASGLVETQTNSPDFMTYDAKDIEGGSAPVFMQQLNARKKAMCNDLPVTFSVSLNTNSMPSQNVYSVGMKLERSPTPLDCKN</sequence>
<comment type="caution">
    <text evidence="2">The sequence shown here is derived from an EMBL/GenBank/DDBJ whole genome shotgun (WGS) entry which is preliminary data.</text>
</comment>
<organism evidence="2 3">
    <name type="scientific">Kiloniella litopenaei</name>
    <dbReference type="NCBI Taxonomy" id="1549748"/>
    <lineage>
        <taxon>Bacteria</taxon>
        <taxon>Pseudomonadati</taxon>
        <taxon>Pseudomonadota</taxon>
        <taxon>Alphaproteobacteria</taxon>
        <taxon>Rhodospirillales</taxon>
        <taxon>Kiloniellaceae</taxon>
        <taxon>Kiloniella</taxon>
    </lineage>
</organism>